<dbReference type="InParanoid" id="L8G3U1"/>
<protein>
    <submittedName>
        <fullName evidence="1">Uncharacterized protein</fullName>
    </submittedName>
</protein>
<gene>
    <name evidence="1" type="ORF">GMDG_02518</name>
</gene>
<dbReference type="HOGENOM" id="CLU_2347609_0_0_1"/>
<keyword evidence="2" id="KW-1185">Reference proteome</keyword>
<name>L8G3U1_PSED2</name>
<organism evidence="1 2">
    <name type="scientific">Pseudogymnoascus destructans (strain ATCC MYA-4855 / 20631-21)</name>
    <name type="common">Bat white-nose syndrome fungus</name>
    <name type="synonym">Geomyces destructans</name>
    <dbReference type="NCBI Taxonomy" id="658429"/>
    <lineage>
        <taxon>Eukaryota</taxon>
        <taxon>Fungi</taxon>
        <taxon>Dikarya</taxon>
        <taxon>Ascomycota</taxon>
        <taxon>Pezizomycotina</taxon>
        <taxon>Leotiomycetes</taxon>
        <taxon>Thelebolales</taxon>
        <taxon>Thelebolaceae</taxon>
        <taxon>Pseudogymnoascus</taxon>
    </lineage>
</organism>
<evidence type="ECO:0000313" key="2">
    <source>
        <dbReference type="Proteomes" id="UP000011064"/>
    </source>
</evidence>
<reference evidence="2" key="1">
    <citation type="submission" date="2010-09" db="EMBL/GenBank/DDBJ databases">
        <title>The genome sequence of Geomyces destructans 20631-21.</title>
        <authorList>
            <consortium name="The Broad Institute Genome Sequencing Platform"/>
            <person name="Cuomo C.A."/>
            <person name="Blehert D.S."/>
            <person name="Lorch J.M."/>
            <person name="Young S.K."/>
            <person name="Zeng Q."/>
            <person name="Gargeya S."/>
            <person name="Fitzgerald M."/>
            <person name="Haas B."/>
            <person name="Abouelleil A."/>
            <person name="Alvarado L."/>
            <person name="Arachchi H.M."/>
            <person name="Berlin A."/>
            <person name="Brown A."/>
            <person name="Chapman S.B."/>
            <person name="Chen Z."/>
            <person name="Dunbar C."/>
            <person name="Freedman E."/>
            <person name="Gearin G."/>
            <person name="Gellesch M."/>
            <person name="Goldberg J."/>
            <person name="Griggs A."/>
            <person name="Gujja S."/>
            <person name="Heiman D."/>
            <person name="Howarth C."/>
            <person name="Larson L."/>
            <person name="Lui A."/>
            <person name="MacDonald P.J.P."/>
            <person name="Montmayeur A."/>
            <person name="Murphy C."/>
            <person name="Neiman D."/>
            <person name="Pearson M."/>
            <person name="Priest M."/>
            <person name="Roberts A."/>
            <person name="Saif S."/>
            <person name="Shea T."/>
            <person name="Shenoy N."/>
            <person name="Sisk P."/>
            <person name="Stolte C."/>
            <person name="Sykes S."/>
            <person name="Wortman J."/>
            <person name="Nusbaum C."/>
            <person name="Birren B."/>
        </authorList>
    </citation>
    <scope>NUCLEOTIDE SEQUENCE [LARGE SCALE GENOMIC DNA]</scope>
    <source>
        <strain evidence="2">ATCC MYA-4855 / 20631-21</strain>
    </source>
</reference>
<dbReference type="Proteomes" id="UP000011064">
    <property type="component" value="Unassembled WGS sequence"/>
</dbReference>
<sequence>MLLSNPISLPTSITPPNLSELYTQVAQAGNIQDSMAISNFLNPVEESMVEDEEALNHDGFFKRLYHNTLKLQKKKKKKKKKKYYNHLYLPIRMLGML</sequence>
<dbReference type="VEuPathDB" id="FungiDB:GMDG_02518"/>
<dbReference type="AlphaFoldDB" id="L8G3U1"/>
<proteinExistence type="predicted"/>
<dbReference type="EMBL" id="GL573203">
    <property type="protein sequence ID" value="ELR07338.1"/>
    <property type="molecule type" value="Genomic_DNA"/>
</dbReference>
<evidence type="ECO:0000313" key="1">
    <source>
        <dbReference type="EMBL" id="ELR07338.1"/>
    </source>
</evidence>
<accession>L8G3U1</accession>